<comment type="caution">
    <text evidence="1">The sequence shown here is derived from an EMBL/GenBank/DDBJ whole genome shotgun (WGS) entry which is preliminary data.</text>
</comment>
<evidence type="ECO:0000313" key="2">
    <source>
        <dbReference type="Proteomes" id="UP001054854"/>
    </source>
</evidence>
<dbReference type="Proteomes" id="UP001054854">
    <property type="component" value="Unassembled WGS sequence"/>
</dbReference>
<reference evidence="1" key="1">
    <citation type="submission" date="2024-05" db="EMBL/GenBank/DDBJ databases">
        <title>Whole genome shotgun sequence of Streptomyces hygroscopicus NBRC 113678.</title>
        <authorList>
            <person name="Komaki H."/>
            <person name="Tamura T."/>
        </authorList>
    </citation>
    <scope>NUCLEOTIDE SEQUENCE</scope>
    <source>
        <strain evidence="1">N11-34</strain>
    </source>
</reference>
<dbReference type="EMBL" id="BNEK01000003">
    <property type="protein sequence ID" value="GHJ28605.1"/>
    <property type="molecule type" value="Genomic_DNA"/>
</dbReference>
<evidence type="ECO:0000313" key="1">
    <source>
        <dbReference type="EMBL" id="GHJ28605.1"/>
    </source>
</evidence>
<sequence length="88" mass="9009">MIFPVGRAFDLGGGFFTHEGAGRAAVAGAAARGKKSSDMRGGILSAGAHGAAPVRGAQSGRRGRVEGLVQLVCWRERSVAKMPRTSTA</sequence>
<keyword evidence="2" id="KW-1185">Reference proteome</keyword>
<protein>
    <submittedName>
        <fullName evidence="1">Uncharacterized protein</fullName>
    </submittedName>
</protein>
<gene>
    <name evidence="1" type="ORF">TPA0910_30380</name>
</gene>
<organism evidence="1 2">
    <name type="scientific">Streptomyces hygroscopicus</name>
    <dbReference type="NCBI Taxonomy" id="1912"/>
    <lineage>
        <taxon>Bacteria</taxon>
        <taxon>Bacillati</taxon>
        <taxon>Actinomycetota</taxon>
        <taxon>Actinomycetes</taxon>
        <taxon>Kitasatosporales</taxon>
        <taxon>Streptomycetaceae</taxon>
        <taxon>Streptomyces</taxon>
        <taxon>Streptomyces violaceusniger group</taxon>
    </lineage>
</organism>
<accession>A0ABQ3TZ01</accession>
<name>A0ABQ3TZ01_STRHY</name>
<proteinExistence type="predicted"/>